<keyword evidence="3" id="KW-1185">Reference proteome</keyword>
<dbReference type="PROSITE" id="PS51208">
    <property type="entry name" value="AUTOTRANSPORTER"/>
    <property type="match status" value="1"/>
</dbReference>
<accession>A0ABT6B1P0</accession>
<reference evidence="2 3" key="1">
    <citation type="submission" date="2023-03" db="EMBL/GenBank/DDBJ databases">
        <title>Draft assemblies of triclosan tolerant bacteria isolated from returned activated sludge.</title>
        <authorList>
            <person name="Van Hamelsveld S."/>
        </authorList>
    </citation>
    <scope>NUCLEOTIDE SEQUENCE [LARGE SCALE GENOMIC DNA]</scope>
    <source>
        <strain evidence="2 3">GW210010_S58</strain>
    </source>
</reference>
<proteinExistence type="predicted"/>
<feature type="domain" description="Autotransporter" evidence="1">
    <location>
        <begin position="1168"/>
        <end position="1448"/>
    </location>
</feature>
<evidence type="ECO:0000313" key="2">
    <source>
        <dbReference type="EMBL" id="MDF3837836.1"/>
    </source>
</evidence>
<name>A0ABT6B1P0_9BURK</name>
<dbReference type="InterPro" id="IPR005546">
    <property type="entry name" value="Autotransporte_beta"/>
</dbReference>
<dbReference type="RefSeq" id="WP_276267925.1">
    <property type="nucleotide sequence ID" value="NZ_JARJLM010000542.1"/>
</dbReference>
<dbReference type="InterPro" id="IPR036709">
    <property type="entry name" value="Autotransporte_beta_dom_sf"/>
</dbReference>
<dbReference type="SMART" id="SM00869">
    <property type="entry name" value="Autotransporter"/>
    <property type="match status" value="1"/>
</dbReference>
<protein>
    <submittedName>
        <fullName evidence="2">Autotransporter domain-containing protein</fullName>
    </submittedName>
</protein>
<evidence type="ECO:0000313" key="3">
    <source>
        <dbReference type="Proteomes" id="UP001216674"/>
    </source>
</evidence>
<dbReference type="Gene3D" id="2.40.128.130">
    <property type="entry name" value="Autotransporter beta-domain"/>
    <property type="match status" value="1"/>
</dbReference>
<organism evidence="2 3">
    <name type="scientific">Cupriavidus basilensis</name>
    <dbReference type="NCBI Taxonomy" id="68895"/>
    <lineage>
        <taxon>Bacteria</taxon>
        <taxon>Pseudomonadati</taxon>
        <taxon>Pseudomonadota</taxon>
        <taxon>Betaproteobacteria</taxon>
        <taxon>Burkholderiales</taxon>
        <taxon>Burkholderiaceae</taxon>
        <taxon>Cupriavidus</taxon>
    </lineage>
</organism>
<dbReference type="Pfam" id="PF03797">
    <property type="entry name" value="Autotransporter"/>
    <property type="match status" value="1"/>
</dbReference>
<comment type="caution">
    <text evidence="2">The sequence shown here is derived from an EMBL/GenBank/DDBJ whole genome shotgun (WGS) entry which is preliminary data.</text>
</comment>
<dbReference type="Proteomes" id="UP001216674">
    <property type="component" value="Unassembled WGS sequence"/>
</dbReference>
<dbReference type="SUPFAM" id="SSF103515">
    <property type="entry name" value="Autotransporter"/>
    <property type="match status" value="1"/>
</dbReference>
<evidence type="ECO:0000259" key="1">
    <source>
        <dbReference type="PROSITE" id="PS51208"/>
    </source>
</evidence>
<gene>
    <name evidence="2" type="ORF">P3W85_33605</name>
</gene>
<dbReference type="EMBL" id="JARJLM010000542">
    <property type="protein sequence ID" value="MDF3837836.1"/>
    <property type="molecule type" value="Genomic_DNA"/>
</dbReference>
<sequence length="1448" mass="142395">MIAQSIGGGGGVGGNAFAQVGMIQVIPPPEGFLPVTLGGSVAVGGRGGFGGIGGAVSVESDGPLLTTGISSIGILAQSIGGGGGAGGNAQGMTTSTGNGTLSLNIGGHGGSGNHGGTVSVTNTDDIKTLGEHSYAIHAQSIGGGGGNGGSASRLTGNLFSAGLGDTNALISLVRTLRTLNAGDWTPGKFTPSFQATATIGGSGGAAGDGNAVTVTNGDSATIETTGASAHAIVAQSIGGGGGNGGNVSSSSNANLATTIMGALQTAAGAGANWRQFPETFGGNFAVGGQGGSSGKGGLVTVLSKGAISTNGQNAAGVFAQSIGGGGGNGGSVGRSVEEIVKDLFSDPKVGGTILSIIEGAVPLLRLQGGGSLSFNIGGQGGSSGEAGGVSVTNDGSITTTGAHSPGVFAQAVGGGGGNAGSSNQLFGGQTFNFDINIGRGGGGGGNGGSGVRRPNDSTDYAVVIDHQGSIITGGVDSAGVFAQSIGGGGGKSAAHFGGGFSGSFEPYPLSGQTKLGADGASGHGGNVSATSAGTIKTSGALSHAIMAQSVGGGGGAASLLFTELTSPNQINVSNDIRLGATATSSPSDGGGVTVDVNNAIQTSGTLAFGVLAQSVGAGGGYVASASDTGPLSSPVKLTLNAAGTSTGHGAAVGVKLDSNGGIATSGQNAFGIFAQSVGAGGGVAGLTTTAGLITLADTSSRGYNGYGDGGKVTIAVDGRVRTTGDGAAGVVAQSIGGGGGIAGNMAAVSYDLNLIKDAGITGGAGQGGHVIVNVLGGDTYQADKPGIVTRGANAPAILAMSLGSGAILTDAGLLLKRPGETPGNSGGAIDITVGKNALVSAQGKNSPAIYAVSVGNSGAGAAGIHRGGDISLTIGQSAQVTGGNGSLGAAIATNTTGMTTIVNNGGRISSLGGNAITTSGSAILTNTSGRIAGNIVLGGNASAISNADELHPGAIVTIGGNGLLTNTNVLGLGMQTRYTTTLMTGRFHQTSDGMLLVNLDYANNKSDRLSVSGESNFGGMVLPDVANPLKGKNLTIAHFDTALGPMAFTAGASDDGATIISHALQLSADRKDVTITPRANFTKASAALKSDQSRIASHLQALWDSGYEGAASIFTPFTKLPSLTAYRNALGNLASDVAHSRVVSQVHQSYSFFNGLMSCPTFIDGGTRLREGECSWGRITGNLVNRSASGDDSGYRTKQATYQFGLQKEIARDWFLGGSLSYSSATTTADQNAVDVSSNTISAGLAIKRQIGPWLFAAAVRGGYEASEMTRAVSLPSFNARAKSSPDAYHLGGRLRASYEIGFRNWYLRPYTDIDINYAYQPGYRETGAGVFDLAAQRASRVSVMTTPSLEIGGRVDLGNMTIRPYATAGVSFLSNGGWTAQMQFASLAGSGVAPFQIETGAPRTYGNLTVGLDLVTKKGFELKAEYGLRAANNYVDQSARLRAALRF</sequence>